<comment type="subunit">
    <text evidence="1">Monomer.</text>
</comment>
<evidence type="ECO:0000256" key="10">
    <source>
        <dbReference type="ARBA" id="ARBA00049091"/>
    </source>
</evidence>
<feature type="domain" description="Thioredoxin" evidence="12">
    <location>
        <begin position="5"/>
        <end position="150"/>
    </location>
</feature>
<evidence type="ECO:0000256" key="6">
    <source>
        <dbReference type="ARBA" id="ARBA00023157"/>
    </source>
</evidence>
<keyword evidence="3" id="KW-0575">Peroxidase</keyword>
<protein>
    <recommendedName>
        <fullName evidence="2">thioredoxin-dependent peroxiredoxin</fullName>
        <ecNumber evidence="2">1.11.1.24</ecNumber>
    </recommendedName>
    <alternativeName>
        <fullName evidence="8">Thioredoxin peroxidase</fullName>
    </alternativeName>
</protein>
<evidence type="ECO:0000256" key="7">
    <source>
        <dbReference type="ARBA" id="ARBA00023284"/>
    </source>
</evidence>
<proteinExistence type="inferred from homology"/>
<evidence type="ECO:0000256" key="8">
    <source>
        <dbReference type="ARBA" id="ARBA00032824"/>
    </source>
</evidence>
<dbReference type="GO" id="GO:0005737">
    <property type="term" value="C:cytoplasm"/>
    <property type="evidence" value="ECO:0007669"/>
    <property type="project" value="TreeGrafter"/>
</dbReference>
<dbReference type="GO" id="GO:0045454">
    <property type="term" value="P:cell redox homeostasis"/>
    <property type="evidence" value="ECO:0007669"/>
    <property type="project" value="TreeGrafter"/>
</dbReference>
<evidence type="ECO:0000256" key="1">
    <source>
        <dbReference type="ARBA" id="ARBA00011245"/>
    </source>
</evidence>
<dbReference type="PIRSF" id="PIRSF000239">
    <property type="entry name" value="AHPC"/>
    <property type="match status" value="1"/>
</dbReference>
<dbReference type="InterPro" id="IPR036249">
    <property type="entry name" value="Thioredoxin-like_sf"/>
</dbReference>
<evidence type="ECO:0000259" key="12">
    <source>
        <dbReference type="PROSITE" id="PS51352"/>
    </source>
</evidence>
<evidence type="ECO:0000256" key="11">
    <source>
        <dbReference type="PIRSR" id="PIRSR000239-1"/>
    </source>
</evidence>
<keyword evidence="5" id="KW-0560">Oxidoreductase</keyword>
<keyword evidence="4" id="KW-0049">Antioxidant</keyword>
<dbReference type="SUPFAM" id="SSF52833">
    <property type="entry name" value="Thioredoxin-like"/>
    <property type="match status" value="1"/>
</dbReference>
<dbReference type="InterPro" id="IPR050924">
    <property type="entry name" value="Peroxiredoxin_BCP/PrxQ"/>
</dbReference>
<reference evidence="13 14" key="1">
    <citation type="submission" date="2016-04" db="EMBL/GenBank/DDBJ databases">
        <authorList>
            <person name="Evans L.H."/>
            <person name="Alamgir A."/>
            <person name="Owens N."/>
            <person name="Weber N.D."/>
            <person name="Virtaneva K."/>
            <person name="Barbian K."/>
            <person name="Babar A."/>
            <person name="Rosenke K."/>
        </authorList>
    </citation>
    <scope>NUCLEOTIDE SEQUENCE [LARGE SCALE GENOMIC DNA]</scope>
    <source>
        <strain evidence="14">S5(T) (JCM 30642 \VKM B-2941)</strain>
    </source>
</reference>
<dbReference type="CDD" id="cd03017">
    <property type="entry name" value="PRX_BCP"/>
    <property type="match status" value="1"/>
</dbReference>
<dbReference type="InterPro" id="IPR024706">
    <property type="entry name" value="Peroxiredoxin_AhpC-typ"/>
</dbReference>
<comment type="catalytic activity">
    <reaction evidence="10">
        <text>a hydroperoxide + [thioredoxin]-dithiol = an alcohol + [thioredoxin]-disulfide + H2O</text>
        <dbReference type="Rhea" id="RHEA:62620"/>
        <dbReference type="Rhea" id="RHEA-COMP:10698"/>
        <dbReference type="Rhea" id="RHEA-COMP:10700"/>
        <dbReference type="ChEBI" id="CHEBI:15377"/>
        <dbReference type="ChEBI" id="CHEBI:29950"/>
        <dbReference type="ChEBI" id="CHEBI:30879"/>
        <dbReference type="ChEBI" id="CHEBI:35924"/>
        <dbReference type="ChEBI" id="CHEBI:50058"/>
        <dbReference type="EC" id="1.11.1.24"/>
    </reaction>
</comment>
<evidence type="ECO:0000313" key="14">
    <source>
        <dbReference type="Proteomes" id="UP000195607"/>
    </source>
</evidence>
<evidence type="ECO:0000256" key="4">
    <source>
        <dbReference type="ARBA" id="ARBA00022862"/>
    </source>
</evidence>
<dbReference type="Pfam" id="PF00578">
    <property type="entry name" value="AhpC-TSA"/>
    <property type="match status" value="1"/>
</dbReference>
<dbReference type="PROSITE" id="PS51352">
    <property type="entry name" value="THIOREDOXIN_2"/>
    <property type="match status" value="1"/>
</dbReference>
<dbReference type="Proteomes" id="UP000195607">
    <property type="component" value="Chromosome I"/>
</dbReference>
<dbReference type="RefSeq" id="WP_148689479.1">
    <property type="nucleotide sequence ID" value="NZ_LT671858.1"/>
</dbReference>
<gene>
    <name evidence="13" type="ORF">CSP5_0227</name>
</gene>
<dbReference type="PANTHER" id="PTHR42801">
    <property type="entry name" value="THIOREDOXIN-DEPENDENT PEROXIDE REDUCTASE"/>
    <property type="match status" value="1"/>
</dbReference>
<keyword evidence="7" id="KW-0676">Redox-active center</keyword>
<dbReference type="InterPro" id="IPR000866">
    <property type="entry name" value="AhpC/TSA"/>
</dbReference>
<sequence length="152" mass="17148">MAELLKVGSKIPEFETLDQHGKSIGTKEIMGKPAVIYFYPKDDTPGCTVEACEFRDNISQFREKGVNVFGISVDDQKSHKKFEEKFNLNFPLLVDSSKKISEQFGVLGERSAKRVTFIVDSKGTVVYVYPKVSPKGHTEEVMNKLKELKLVN</sequence>
<dbReference type="AlphaFoldDB" id="A0A1N5SHD2"/>
<dbReference type="GO" id="GO:0008379">
    <property type="term" value="F:thioredoxin peroxidase activity"/>
    <property type="evidence" value="ECO:0007669"/>
    <property type="project" value="TreeGrafter"/>
</dbReference>
<dbReference type="Gene3D" id="3.40.30.10">
    <property type="entry name" value="Glutaredoxin"/>
    <property type="match status" value="1"/>
</dbReference>
<comment type="similarity">
    <text evidence="9">Belongs to the peroxiredoxin family. BCP/PrxQ subfamily.</text>
</comment>
<evidence type="ECO:0000256" key="5">
    <source>
        <dbReference type="ARBA" id="ARBA00023002"/>
    </source>
</evidence>
<dbReference type="FunFam" id="3.40.30.10:FF:000007">
    <property type="entry name" value="Thioredoxin-dependent thiol peroxidase"/>
    <property type="match status" value="1"/>
</dbReference>
<accession>A0A1N5SHD2</accession>
<dbReference type="InterPro" id="IPR013766">
    <property type="entry name" value="Thioredoxin_domain"/>
</dbReference>
<name>A0A1N5SHD2_9ARCH</name>
<evidence type="ECO:0000256" key="2">
    <source>
        <dbReference type="ARBA" id="ARBA00013017"/>
    </source>
</evidence>
<dbReference type="PANTHER" id="PTHR42801:SF4">
    <property type="entry name" value="AHPC_TSA FAMILY PROTEIN"/>
    <property type="match status" value="1"/>
</dbReference>
<dbReference type="EC" id="1.11.1.24" evidence="2"/>
<evidence type="ECO:0000256" key="9">
    <source>
        <dbReference type="ARBA" id="ARBA00038489"/>
    </source>
</evidence>
<dbReference type="GeneID" id="41587530"/>
<evidence type="ECO:0000313" key="13">
    <source>
        <dbReference type="EMBL" id="SIM35368.1"/>
    </source>
</evidence>
<dbReference type="GO" id="GO:0034599">
    <property type="term" value="P:cellular response to oxidative stress"/>
    <property type="evidence" value="ECO:0007669"/>
    <property type="project" value="TreeGrafter"/>
</dbReference>
<feature type="active site" description="Cysteine sulfenic acid (-SOH) intermediate; for peroxidase activity" evidence="11">
    <location>
        <position position="47"/>
    </location>
</feature>
<keyword evidence="6" id="KW-1015">Disulfide bond</keyword>
<dbReference type="EMBL" id="LT671858">
    <property type="protein sequence ID" value="SIM35368.1"/>
    <property type="molecule type" value="Genomic_DNA"/>
</dbReference>
<evidence type="ECO:0000256" key="3">
    <source>
        <dbReference type="ARBA" id="ARBA00022559"/>
    </source>
</evidence>
<organism evidence="13 14">
    <name type="scientific">Cuniculiplasma divulgatum</name>
    <dbReference type="NCBI Taxonomy" id="1673428"/>
    <lineage>
        <taxon>Archaea</taxon>
        <taxon>Methanobacteriati</taxon>
        <taxon>Thermoplasmatota</taxon>
        <taxon>Thermoplasmata</taxon>
        <taxon>Thermoplasmatales</taxon>
        <taxon>Cuniculiplasmataceae</taxon>
        <taxon>Cuniculiplasma</taxon>
    </lineage>
</organism>